<evidence type="ECO:0000313" key="2">
    <source>
        <dbReference type="EMBL" id="NMH96154.1"/>
    </source>
</evidence>
<dbReference type="Gene3D" id="3.30.750.24">
    <property type="entry name" value="STAS domain"/>
    <property type="match status" value="1"/>
</dbReference>
<organism evidence="2 3">
    <name type="scientific">Pseudonocardia acidicola</name>
    <dbReference type="NCBI Taxonomy" id="2724939"/>
    <lineage>
        <taxon>Bacteria</taxon>
        <taxon>Bacillati</taxon>
        <taxon>Actinomycetota</taxon>
        <taxon>Actinomycetes</taxon>
        <taxon>Pseudonocardiales</taxon>
        <taxon>Pseudonocardiaceae</taxon>
        <taxon>Pseudonocardia</taxon>
    </lineage>
</organism>
<dbReference type="RefSeq" id="WP_169379529.1">
    <property type="nucleotide sequence ID" value="NZ_JAAXLA010000003.1"/>
</dbReference>
<keyword evidence="3" id="KW-1185">Reference proteome</keyword>
<reference evidence="2 3" key="1">
    <citation type="submission" date="2020-04" db="EMBL/GenBank/DDBJ databases">
        <authorList>
            <person name="Klaysubun C."/>
            <person name="Duangmal K."/>
            <person name="Lipun K."/>
        </authorList>
    </citation>
    <scope>NUCLEOTIDE SEQUENCE [LARGE SCALE GENOMIC DNA]</scope>
    <source>
        <strain evidence="2 3">K10HN5</strain>
    </source>
</reference>
<protein>
    <submittedName>
        <fullName evidence="2">STAS domain-containing protein</fullName>
    </submittedName>
</protein>
<feature type="domain" description="STAS" evidence="1">
    <location>
        <begin position="26"/>
        <end position="97"/>
    </location>
</feature>
<dbReference type="Proteomes" id="UP000820669">
    <property type="component" value="Unassembled WGS sequence"/>
</dbReference>
<dbReference type="InterPro" id="IPR036513">
    <property type="entry name" value="STAS_dom_sf"/>
</dbReference>
<dbReference type="SUPFAM" id="SSF52091">
    <property type="entry name" value="SpoIIaa-like"/>
    <property type="match status" value="1"/>
</dbReference>
<name>A0ABX1S7C9_9PSEU</name>
<dbReference type="PROSITE" id="PS50801">
    <property type="entry name" value="STAS"/>
    <property type="match status" value="1"/>
</dbReference>
<dbReference type="Pfam" id="PF01740">
    <property type="entry name" value="STAS"/>
    <property type="match status" value="1"/>
</dbReference>
<sequence length="116" mass="12268">MSTPPAQHPLEPLSVDLERPSTSTAVCSVRGEIDLATEAAFRAGLERTAGAAPVVVVDLTEVTFIGSIAAAIIYAVLRELSDHQVVKLVTGRSGAKLFAMLGLDQVVDCFAYPWSI</sequence>
<gene>
    <name evidence="2" type="ORF">HF526_02260</name>
</gene>
<comment type="caution">
    <text evidence="2">The sequence shown here is derived from an EMBL/GenBank/DDBJ whole genome shotgun (WGS) entry which is preliminary data.</text>
</comment>
<dbReference type="EMBL" id="JAAXLA010000003">
    <property type="protein sequence ID" value="NMH96154.1"/>
    <property type="molecule type" value="Genomic_DNA"/>
</dbReference>
<dbReference type="CDD" id="cd07043">
    <property type="entry name" value="STAS_anti-anti-sigma_factors"/>
    <property type="match status" value="1"/>
</dbReference>
<evidence type="ECO:0000259" key="1">
    <source>
        <dbReference type="PROSITE" id="PS50801"/>
    </source>
</evidence>
<evidence type="ECO:0000313" key="3">
    <source>
        <dbReference type="Proteomes" id="UP000820669"/>
    </source>
</evidence>
<dbReference type="InterPro" id="IPR002645">
    <property type="entry name" value="STAS_dom"/>
</dbReference>
<accession>A0ABX1S7C9</accession>
<proteinExistence type="predicted"/>